<gene>
    <name evidence="1" type="ORF">UFOVP182_4</name>
</gene>
<accession>A0A6J7WDT7</accession>
<protein>
    <submittedName>
        <fullName evidence="1">Uncharacterized protein</fullName>
    </submittedName>
</protein>
<evidence type="ECO:0000313" key="1">
    <source>
        <dbReference type="EMBL" id="CAB5208315.1"/>
    </source>
</evidence>
<organism evidence="1">
    <name type="scientific">uncultured Caudovirales phage</name>
    <dbReference type="NCBI Taxonomy" id="2100421"/>
    <lineage>
        <taxon>Viruses</taxon>
        <taxon>Duplodnaviria</taxon>
        <taxon>Heunggongvirae</taxon>
        <taxon>Uroviricota</taxon>
        <taxon>Caudoviricetes</taxon>
        <taxon>Peduoviridae</taxon>
        <taxon>Maltschvirus</taxon>
        <taxon>Maltschvirus maltsch</taxon>
    </lineage>
</organism>
<name>A0A6J7WDT7_9CAUD</name>
<proteinExistence type="predicted"/>
<reference evidence="1" key="1">
    <citation type="submission" date="2020-05" db="EMBL/GenBank/DDBJ databases">
        <authorList>
            <person name="Chiriac C."/>
            <person name="Salcher M."/>
            <person name="Ghai R."/>
            <person name="Kavagutti S V."/>
        </authorList>
    </citation>
    <scope>NUCLEOTIDE SEQUENCE</scope>
</reference>
<sequence length="183" mass="22572">MKLDDYIAKRYSDLEVLMVKIKTEFKSRKTPELITDLWLEMRKRNMFVATEDDYWFFSVKYIKQRLTWKEDLNVEIKKDGKIKYDTYCRRKKTEQLGDYEINWNDVYISDRLDDFQLEKIAKIQRIYDEVLDFYERQLYEWYFIEKLSIDKMTEKYNMRGAPMSRSSVYNLVKTMIQKIKDSL</sequence>
<dbReference type="EMBL" id="LR798230">
    <property type="protein sequence ID" value="CAB5208315.1"/>
    <property type="molecule type" value="Genomic_DNA"/>
</dbReference>